<dbReference type="CDD" id="cd01658">
    <property type="entry name" value="Ribosomal_L30"/>
    <property type="match status" value="1"/>
</dbReference>
<evidence type="ECO:0000313" key="7">
    <source>
        <dbReference type="EMBL" id="BBI01383.1"/>
    </source>
</evidence>
<evidence type="ECO:0000259" key="6">
    <source>
        <dbReference type="Pfam" id="PF00327"/>
    </source>
</evidence>
<dbReference type="HAMAP" id="MF_01371_B">
    <property type="entry name" value="Ribosomal_uL30_B"/>
    <property type="match status" value="1"/>
</dbReference>
<feature type="domain" description="Large ribosomal subunit protein uL30-like ferredoxin-like fold" evidence="6">
    <location>
        <begin position="8"/>
        <end position="55"/>
    </location>
</feature>
<dbReference type="AlphaFoldDB" id="A0A455TAN5"/>
<dbReference type="GO" id="GO:0003735">
    <property type="term" value="F:structural constituent of ribosome"/>
    <property type="evidence" value="ECO:0007669"/>
    <property type="project" value="InterPro"/>
</dbReference>
<dbReference type="Proteomes" id="UP000317544">
    <property type="component" value="Chromosome"/>
</dbReference>
<sequence>MDKKYVHITQIKSSIGILPKHKLILSTLGLRKIGHTILKKDNIANRGMINHISYMLKVNKAQ</sequence>
<name>A0A455TAN5_9GAMM</name>
<dbReference type="InterPro" id="IPR016082">
    <property type="entry name" value="Ribosomal_uL30_ferredoxin-like"/>
</dbReference>
<dbReference type="NCBIfam" id="TIGR01308">
    <property type="entry name" value="rpmD_bact"/>
    <property type="match status" value="1"/>
</dbReference>
<dbReference type="PIRSF" id="PIRSF002211">
    <property type="entry name" value="Ribosomal_L30_bac-type"/>
    <property type="match status" value="1"/>
</dbReference>
<evidence type="ECO:0000256" key="5">
    <source>
        <dbReference type="HAMAP-Rule" id="MF_01371"/>
    </source>
</evidence>
<evidence type="ECO:0000313" key="8">
    <source>
        <dbReference type="Proteomes" id="UP000317544"/>
    </source>
</evidence>
<evidence type="ECO:0000256" key="2">
    <source>
        <dbReference type="ARBA" id="ARBA00011838"/>
    </source>
</evidence>
<comment type="similarity">
    <text evidence="1 5">Belongs to the universal ribosomal protein uL30 family.</text>
</comment>
<keyword evidence="8" id="KW-1185">Reference proteome</keyword>
<comment type="subunit">
    <text evidence="2 5">Part of the 50S ribosomal subunit.</text>
</comment>
<dbReference type="Gene3D" id="3.30.1390.20">
    <property type="entry name" value="Ribosomal protein L30, ferredoxin-like fold domain"/>
    <property type="match status" value="1"/>
</dbReference>
<evidence type="ECO:0000256" key="3">
    <source>
        <dbReference type="ARBA" id="ARBA00022980"/>
    </source>
</evidence>
<dbReference type="InterPro" id="IPR005996">
    <property type="entry name" value="Ribosomal_uL30_bac-type"/>
</dbReference>
<evidence type="ECO:0000256" key="4">
    <source>
        <dbReference type="ARBA" id="ARBA00023274"/>
    </source>
</evidence>
<reference evidence="7 8" key="1">
    <citation type="journal article" date="2019" name="Proc. Natl. Acad. Sci. U.S.A.">
        <title>Exaggeration and cooption of innate immunity for social defense.</title>
        <authorList>
            <person name="Kutsukake M."/>
            <person name="Moriyama M."/>
            <person name="Shigenobu S."/>
            <person name="Meng X.-Y."/>
            <person name="Nikoh N."/>
            <person name="Noda C."/>
            <person name="Kobayashi S."/>
            <person name="Fukatsu T."/>
        </authorList>
    </citation>
    <scope>NUCLEOTIDE SEQUENCE [LARGE SCALE GENOMIC DNA]</scope>
    <source>
        <strain evidence="7 8">Nmo</strain>
    </source>
</reference>
<dbReference type="GO" id="GO:0015934">
    <property type="term" value="C:large ribosomal subunit"/>
    <property type="evidence" value="ECO:0007669"/>
    <property type="project" value="InterPro"/>
</dbReference>
<dbReference type="OrthoDB" id="9812790at2"/>
<dbReference type="GO" id="GO:0006412">
    <property type="term" value="P:translation"/>
    <property type="evidence" value="ECO:0007669"/>
    <property type="project" value="UniProtKB-UniRule"/>
</dbReference>
<gene>
    <name evidence="5 7" type="primary">rpmD</name>
    <name evidence="7" type="ORF">BUCNMO_380</name>
</gene>
<dbReference type="Pfam" id="PF00327">
    <property type="entry name" value="Ribosomal_L30"/>
    <property type="match status" value="1"/>
</dbReference>
<organism evidence="7 8">
    <name type="scientific">Buchnera aphidicola</name>
    <name type="common">Nipponaphis monzeni</name>
    <dbReference type="NCBI Taxonomy" id="2495405"/>
    <lineage>
        <taxon>Bacteria</taxon>
        <taxon>Pseudomonadati</taxon>
        <taxon>Pseudomonadota</taxon>
        <taxon>Gammaproteobacteria</taxon>
        <taxon>Enterobacterales</taxon>
        <taxon>Erwiniaceae</taxon>
        <taxon>Buchnera</taxon>
    </lineage>
</organism>
<keyword evidence="3 5" id="KW-0689">Ribosomal protein</keyword>
<dbReference type="SUPFAM" id="SSF55129">
    <property type="entry name" value="Ribosomal protein L30p/L7e"/>
    <property type="match status" value="1"/>
</dbReference>
<dbReference type="EMBL" id="AP019379">
    <property type="protein sequence ID" value="BBI01383.1"/>
    <property type="molecule type" value="Genomic_DNA"/>
</dbReference>
<keyword evidence="4 5" id="KW-0687">Ribonucleoprotein</keyword>
<protein>
    <recommendedName>
        <fullName evidence="5">Large ribosomal subunit protein uL30</fullName>
    </recommendedName>
</protein>
<dbReference type="RefSeq" id="WP_158345133.1">
    <property type="nucleotide sequence ID" value="NZ_AP019379.1"/>
</dbReference>
<proteinExistence type="inferred from homology"/>
<evidence type="ECO:0000256" key="1">
    <source>
        <dbReference type="ARBA" id="ARBA00007594"/>
    </source>
</evidence>
<accession>A0A455TAN5</accession>
<dbReference type="InterPro" id="IPR036919">
    <property type="entry name" value="Ribo_uL30_ferredoxin-like_sf"/>
</dbReference>